<dbReference type="PANTHER" id="PTHR46696">
    <property type="entry name" value="P450, PUTATIVE (EUROFUNG)-RELATED"/>
    <property type="match status" value="1"/>
</dbReference>
<keyword evidence="2" id="KW-0560">Oxidoreductase</keyword>
<accession>A0A482IVA0</accession>
<dbReference type="PROSITE" id="PS00086">
    <property type="entry name" value="CYTOCHROME_P450"/>
    <property type="match status" value="1"/>
</dbReference>
<dbReference type="GO" id="GO:0005506">
    <property type="term" value="F:iron ion binding"/>
    <property type="evidence" value="ECO:0007669"/>
    <property type="project" value="InterPro"/>
</dbReference>
<dbReference type="PANTHER" id="PTHR46696:SF3">
    <property type="entry name" value="PULCHERRIMINIC ACID SYNTHASE"/>
    <property type="match status" value="1"/>
</dbReference>
<dbReference type="EMBL" id="CP037901">
    <property type="protein sequence ID" value="QBP11832.1"/>
    <property type="molecule type" value="Genomic_DNA"/>
</dbReference>
<keyword evidence="2" id="KW-0479">Metal-binding</keyword>
<protein>
    <submittedName>
        <fullName evidence="3">Cytochrome P450</fullName>
    </submittedName>
</protein>
<keyword evidence="2" id="KW-0503">Monooxygenase</keyword>
<dbReference type="GO" id="GO:0004497">
    <property type="term" value="F:monooxygenase activity"/>
    <property type="evidence" value="ECO:0007669"/>
    <property type="project" value="UniProtKB-KW"/>
</dbReference>
<gene>
    <name evidence="3" type="ORF">DDF84_018650</name>
</gene>
<dbReference type="Gene3D" id="1.10.630.10">
    <property type="entry name" value="Cytochrome P450"/>
    <property type="match status" value="1"/>
</dbReference>
<dbReference type="CDD" id="cd20629">
    <property type="entry name" value="P450_pinF1-like"/>
    <property type="match status" value="1"/>
</dbReference>
<dbReference type="InterPro" id="IPR017972">
    <property type="entry name" value="Cyt_P450_CS"/>
</dbReference>
<dbReference type="PRINTS" id="PR00359">
    <property type="entry name" value="BP450"/>
</dbReference>
<sequence length="431" mass="47780">MNAPLATQTAIPELDLEAAYHAVSDTFRGPDLDIQALCREMRQKNPVMEGDFVATHLGVPTNAGAKAAKCAITLFKYKDVMAVMRDATTFTNGFIAEGLGAFFDGLIVLAMDGDAHRRARNLLQPVFMPETVNRWRPEIDRVIRQDFLEPMVPAKRAELMDFGLYFPIREMYALMGFPSDDPARFNQYATWALAMVAGNQIDPEKIKIYGPIAAAAVKSLYDAVKEAVVQRRAEGAQGDDLISRLMRAEYEGHQLDDHEVTTFVRSLLPAAGETTTRTFSSVMTLLLERPTLVERVRNDRSLIPKLIDEAVRYEPVATFKVRQASRDVEIGGVKVAKGALVQCMVISANRDEEAFENADVFDIDRKPKPSFGFGFGTHMCIGQFVAKVELQCAINAILDLFPNIRLDPDKPAPQIAGAQLRGAKSVPVIWD</sequence>
<dbReference type="PRINTS" id="PR00385">
    <property type="entry name" value="P450"/>
</dbReference>
<dbReference type="OrthoDB" id="4168525at2"/>
<dbReference type="Proteomes" id="UP000253772">
    <property type="component" value="Chromosome c2"/>
</dbReference>
<evidence type="ECO:0000256" key="1">
    <source>
        <dbReference type="ARBA" id="ARBA00010617"/>
    </source>
</evidence>
<dbReference type="InterPro" id="IPR036396">
    <property type="entry name" value="Cyt_P450_sf"/>
</dbReference>
<dbReference type="RefSeq" id="WP_051385268.1">
    <property type="nucleotide sequence ID" value="NZ_CP037901.1"/>
</dbReference>
<dbReference type="Pfam" id="PF00067">
    <property type="entry name" value="p450"/>
    <property type="match status" value="1"/>
</dbReference>
<evidence type="ECO:0000256" key="2">
    <source>
        <dbReference type="RuleBase" id="RU000461"/>
    </source>
</evidence>
<organism evidence="3 4">
    <name type="scientific">Cupriavidus metallidurans</name>
    <dbReference type="NCBI Taxonomy" id="119219"/>
    <lineage>
        <taxon>Bacteria</taxon>
        <taxon>Pseudomonadati</taxon>
        <taxon>Pseudomonadota</taxon>
        <taxon>Betaproteobacteria</taxon>
        <taxon>Burkholderiales</taxon>
        <taxon>Burkholderiaceae</taxon>
        <taxon>Cupriavidus</taxon>
    </lineage>
</organism>
<dbReference type="AlphaFoldDB" id="A0A482IVA0"/>
<dbReference type="GO" id="GO:0016705">
    <property type="term" value="F:oxidoreductase activity, acting on paired donors, with incorporation or reduction of molecular oxygen"/>
    <property type="evidence" value="ECO:0007669"/>
    <property type="project" value="InterPro"/>
</dbReference>
<keyword evidence="2" id="KW-0349">Heme</keyword>
<dbReference type="GO" id="GO:0020037">
    <property type="term" value="F:heme binding"/>
    <property type="evidence" value="ECO:0007669"/>
    <property type="project" value="InterPro"/>
</dbReference>
<proteinExistence type="inferred from homology"/>
<name>A0A482IVA0_9BURK</name>
<dbReference type="InterPro" id="IPR001128">
    <property type="entry name" value="Cyt_P450"/>
</dbReference>
<evidence type="ECO:0000313" key="3">
    <source>
        <dbReference type="EMBL" id="QBP11832.1"/>
    </source>
</evidence>
<keyword evidence="2" id="KW-0408">Iron</keyword>
<dbReference type="InterPro" id="IPR002397">
    <property type="entry name" value="Cyt_P450_B"/>
</dbReference>
<reference evidence="3 4" key="1">
    <citation type="submission" date="2019-03" db="EMBL/GenBank/DDBJ databases">
        <title>Comparative insights into the high quality Complete genome sequence of highly metal resistant Cupriavidus metallidurans strain BS1 isolated from a gold-copper mine.</title>
        <authorList>
            <person name="Mazhar H.S."/>
            <person name="Rensing C."/>
        </authorList>
    </citation>
    <scope>NUCLEOTIDE SEQUENCE [LARGE SCALE GENOMIC DNA]</scope>
    <source>
        <strain evidence="3 4">BS1</strain>
    </source>
</reference>
<comment type="similarity">
    <text evidence="1 2">Belongs to the cytochrome P450 family.</text>
</comment>
<dbReference type="SUPFAM" id="SSF48264">
    <property type="entry name" value="Cytochrome P450"/>
    <property type="match status" value="1"/>
</dbReference>
<evidence type="ECO:0000313" key="4">
    <source>
        <dbReference type="Proteomes" id="UP000253772"/>
    </source>
</evidence>